<accession>A0A3D4VBP6</accession>
<dbReference type="EMBL" id="DPIY01000010">
    <property type="protein sequence ID" value="HCT58533.1"/>
    <property type="molecule type" value="Genomic_DNA"/>
</dbReference>
<evidence type="ECO:0000256" key="1">
    <source>
        <dbReference type="ARBA" id="ARBA00001946"/>
    </source>
</evidence>
<feature type="domain" description="Nudix hydrolase" evidence="5">
    <location>
        <begin position="37"/>
        <end position="179"/>
    </location>
</feature>
<evidence type="ECO:0000259" key="5">
    <source>
        <dbReference type="PROSITE" id="PS51462"/>
    </source>
</evidence>
<evidence type="ECO:0000313" key="7">
    <source>
        <dbReference type="Proteomes" id="UP000264071"/>
    </source>
</evidence>
<organism evidence="6 7">
    <name type="scientific">Gemmatimonas aurantiaca</name>
    <dbReference type="NCBI Taxonomy" id="173480"/>
    <lineage>
        <taxon>Bacteria</taxon>
        <taxon>Pseudomonadati</taxon>
        <taxon>Gemmatimonadota</taxon>
        <taxon>Gemmatimonadia</taxon>
        <taxon>Gemmatimonadales</taxon>
        <taxon>Gemmatimonadaceae</taxon>
        <taxon>Gemmatimonas</taxon>
    </lineage>
</organism>
<feature type="compositionally biased region" description="Basic and acidic residues" evidence="4">
    <location>
        <begin position="9"/>
        <end position="19"/>
    </location>
</feature>
<comment type="caution">
    <text evidence="6">The sequence shown here is derived from an EMBL/GenBank/DDBJ whole genome shotgun (WGS) entry which is preliminary data.</text>
</comment>
<evidence type="ECO:0000256" key="3">
    <source>
        <dbReference type="ARBA" id="ARBA00022842"/>
    </source>
</evidence>
<dbReference type="PROSITE" id="PS00893">
    <property type="entry name" value="NUDIX_BOX"/>
    <property type="match status" value="1"/>
</dbReference>
<feature type="region of interest" description="Disordered" evidence="4">
    <location>
        <begin position="1"/>
        <end position="26"/>
    </location>
</feature>
<keyword evidence="2" id="KW-0378">Hydrolase</keyword>
<dbReference type="PANTHER" id="PTHR43046:SF12">
    <property type="entry name" value="GDP-MANNOSE MANNOSYL HYDROLASE"/>
    <property type="match status" value="1"/>
</dbReference>
<dbReference type="InterPro" id="IPR015797">
    <property type="entry name" value="NUDIX_hydrolase-like_dom_sf"/>
</dbReference>
<dbReference type="InterPro" id="IPR000086">
    <property type="entry name" value="NUDIX_hydrolase_dom"/>
</dbReference>
<reference evidence="6 7" key="1">
    <citation type="journal article" date="2018" name="Nat. Biotechnol.">
        <title>A standardized bacterial taxonomy based on genome phylogeny substantially revises the tree of life.</title>
        <authorList>
            <person name="Parks D.H."/>
            <person name="Chuvochina M."/>
            <person name="Waite D.W."/>
            <person name="Rinke C."/>
            <person name="Skarshewski A."/>
            <person name="Chaumeil P.A."/>
            <person name="Hugenholtz P."/>
        </authorList>
    </citation>
    <scope>NUCLEOTIDE SEQUENCE [LARGE SCALE GENOMIC DNA]</scope>
    <source>
        <strain evidence="6">UBA8844</strain>
    </source>
</reference>
<sequence>MAGVPNGEAAHDGATRADSAHPPVTGDVSRDVTRIAARIVDVVVLAPAPEGVFPARWRVLTLRRAAGTRCTGAWEIVHGRIEAGERPAAAACREVFEETGFAVDRLYNLAVNPFYIPVTDTVQLALVFAAIVHADVSDDTVALSEEHDLAGWRTADEALQELAWPREHEAVRHAMWLLRSGDAGAVEDVLRAPVSGPP</sequence>
<dbReference type="Gene3D" id="3.90.79.10">
    <property type="entry name" value="Nucleoside Triphosphate Pyrophosphohydrolase"/>
    <property type="match status" value="1"/>
</dbReference>
<dbReference type="SUPFAM" id="SSF55811">
    <property type="entry name" value="Nudix"/>
    <property type="match status" value="1"/>
</dbReference>
<dbReference type="Proteomes" id="UP000264071">
    <property type="component" value="Unassembled WGS sequence"/>
</dbReference>
<dbReference type="PANTHER" id="PTHR43046">
    <property type="entry name" value="GDP-MANNOSE MANNOSYL HYDROLASE"/>
    <property type="match status" value="1"/>
</dbReference>
<gene>
    <name evidence="6" type="ORF">DGD08_15110</name>
</gene>
<name>A0A3D4VBP6_9BACT</name>
<dbReference type="Pfam" id="PF00293">
    <property type="entry name" value="NUDIX"/>
    <property type="match status" value="1"/>
</dbReference>
<dbReference type="AlphaFoldDB" id="A0A3D4VBP6"/>
<comment type="cofactor">
    <cofactor evidence="1">
        <name>Mg(2+)</name>
        <dbReference type="ChEBI" id="CHEBI:18420"/>
    </cofactor>
</comment>
<dbReference type="GO" id="GO:0016787">
    <property type="term" value="F:hydrolase activity"/>
    <property type="evidence" value="ECO:0007669"/>
    <property type="project" value="UniProtKB-KW"/>
</dbReference>
<dbReference type="InterPro" id="IPR020084">
    <property type="entry name" value="NUDIX_hydrolase_CS"/>
</dbReference>
<protein>
    <submittedName>
        <fullName evidence="6">NUDIX domain-containing protein</fullName>
    </submittedName>
</protein>
<keyword evidence="3" id="KW-0460">Magnesium</keyword>
<evidence type="ECO:0000256" key="2">
    <source>
        <dbReference type="ARBA" id="ARBA00022801"/>
    </source>
</evidence>
<proteinExistence type="predicted"/>
<dbReference type="PROSITE" id="PS51462">
    <property type="entry name" value="NUDIX"/>
    <property type="match status" value="1"/>
</dbReference>
<evidence type="ECO:0000313" key="6">
    <source>
        <dbReference type="EMBL" id="HCT58533.1"/>
    </source>
</evidence>
<evidence type="ECO:0000256" key="4">
    <source>
        <dbReference type="SAM" id="MobiDB-lite"/>
    </source>
</evidence>